<keyword evidence="3" id="KW-1185">Reference proteome</keyword>
<dbReference type="InterPro" id="IPR037401">
    <property type="entry name" value="SnoaL-like"/>
</dbReference>
<accession>A0A931MGI2</accession>
<dbReference type="EMBL" id="JADWYS010000001">
    <property type="protein sequence ID" value="MBG9388067.1"/>
    <property type="molecule type" value="Genomic_DNA"/>
</dbReference>
<evidence type="ECO:0000259" key="1">
    <source>
        <dbReference type="Pfam" id="PF12680"/>
    </source>
</evidence>
<sequence length="138" mass="15940">MLTDSEIFAATRRCIDMWNTLDLEATLDTYTDDVIYCDPKTGKRIIGKANLRRYLRKFFERWDMQFVVTEEYRLEGLDGQAVLWDCRISRREGGPSRVVRGMDICMVRGNQLCRDEAYMETSVLQELMQLPVAAAAAA</sequence>
<feature type="domain" description="SnoaL-like" evidence="1">
    <location>
        <begin position="12"/>
        <end position="112"/>
    </location>
</feature>
<reference evidence="2" key="1">
    <citation type="submission" date="2020-11" db="EMBL/GenBank/DDBJ databases">
        <title>Bacterial whole genome sequence for Caenimonas sp. DR4.4.</title>
        <authorList>
            <person name="Le V."/>
            <person name="Ko S.-R."/>
            <person name="Ahn C.-Y."/>
            <person name="Oh H.-M."/>
        </authorList>
    </citation>
    <scope>NUCLEOTIDE SEQUENCE</scope>
    <source>
        <strain evidence="2">DR4.4</strain>
    </source>
</reference>
<name>A0A931MGI2_9BURK</name>
<dbReference type="SUPFAM" id="SSF54427">
    <property type="entry name" value="NTF2-like"/>
    <property type="match status" value="1"/>
</dbReference>
<comment type="caution">
    <text evidence="2">The sequence shown here is derived from an EMBL/GenBank/DDBJ whole genome shotgun (WGS) entry which is preliminary data.</text>
</comment>
<dbReference type="InterPro" id="IPR032710">
    <property type="entry name" value="NTF2-like_dom_sf"/>
</dbReference>
<dbReference type="Gene3D" id="3.10.450.50">
    <property type="match status" value="1"/>
</dbReference>
<evidence type="ECO:0000313" key="2">
    <source>
        <dbReference type="EMBL" id="MBG9388067.1"/>
    </source>
</evidence>
<dbReference type="Pfam" id="PF12680">
    <property type="entry name" value="SnoaL_2"/>
    <property type="match status" value="1"/>
</dbReference>
<dbReference type="RefSeq" id="WP_196985946.1">
    <property type="nucleotide sequence ID" value="NZ_JADWYS010000001.1"/>
</dbReference>
<dbReference type="Proteomes" id="UP000651050">
    <property type="component" value="Unassembled WGS sequence"/>
</dbReference>
<gene>
    <name evidence="2" type="ORF">I5803_08550</name>
</gene>
<protein>
    <submittedName>
        <fullName evidence="2">Nuclear transport factor 2 family protein</fullName>
    </submittedName>
</protein>
<evidence type="ECO:0000313" key="3">
    <source>
        <dbReference type="Proteomes" id="UP000651050"/>
    </source>
</evidence>
<organism evidence="2 3">
    <name type="scientific">Caenimonas aquaedulcis</name>
    <dbReference type="NCBI Taxonomy" id="2793270"/>
    <lineage>
        <taxon>Bacteria</taxon>
        <taxon>Pseudomonadati</taxon>
        <taxon>Pseudomonadota</taxon>
        <taxon>Betaproteobacteria</taxon>
        <taxon>Burkholderiales</taxon>
        <taxon>Comamonadaceae</taxon>
        <taxon>Caenimonas</taxon>
    </lineage>
</organism>
<proteinExistence type="predicted"/>
<dbReference type="AlphaFoldDB" id="A0A931MGI2"/>